<dbReference type="EMBL" id="BGZK01006506">
    <property type="protein sequence ID" value="GBO99163.1"/>
    <property type="molecule type" value="Genomic_DNA"/>
</dbReference>
<organism evidence="2 3">
    <name type="scientific">Eumeta variegata</name>
    <name type="common">Bagworm moth</name>
    <name type="synonym">Eumeta japonica</name>
    <dbReference type="NCBI Taxonomy" id="151549"/>
    <lineage>
        <taxon>Eukaryota</taxon>
        <taxon>Metazoa</taxon>
        <taxon>Ecdysozoa</taxon>
        <taxon>Arthropoda</taxon>
        <taxon>Hexapoda</taxon>
        <taxon>Insecta</taxon>
        <taxon>Pterygota</taxon>
        <taxon>Neoptera</taxon>
        <taxon>Endopterygota</taxon>
        <taxon>Lepidoptera</taxon>
        <taxon>Glossata</taxon>
        <taxon>Ditrysia</taxon>
        <taxon>Tineoidea</taxon>
        <taxon>Psychidae</taxon>
        <taxon>Oiketicinae</taxon>
        <taxon>Eumeta</taxon>
    </lineage>
</organism>
<name>A0A4C1SAQ7_EUMVA</name>
<feature type="region of interest" description="Disordered" evidence="1">
    <location>
        <begin position="14"/>
        <end position="52"/>
    </location>
</feature>
<reference evidence="2 3" key="1">
    <citation type="journal article" date="2019" name="Commun. Biol.">
        <title>The bagworm genome reveals a unique fibroin gene that provides high tensile strength.</title>
        <authorList>
            <person name="Kono N."/>
            <person name="Nakamura H."/>
            <person name="Ohtoshi R."/>
            <person name="Tomita M."/>
            <person name="Numata K."/>
            <person name="Arakawa K."/>
        </authorList>
    </citation>
    <scope>NUCLEOTIDE SEQUENCE [LARGE SCALE GENOMIC DNA]</scope>
</reference>
<accession>A0A4C1SAQ7</accession>
<proteinExistence type="predicted"/>
<keyword evidence="3" id="KW-1185">Reference proteome</keyword>
<evidence type="ECO:0000313" key="2">
    <source>
        <dbReference type="EMBL" id="GBO99163.1"/>
    </source>
</evidence>
<feature type="compositionally biased region" description="Acidic residues" evidence="1">
    <location>
        <begin position="26"/>
        <end position="36"/>
    </location>
</feature>
<dbReference type="AlphaFoldDB" id="A0A4C1SAQ7"/>
<gene>
    <name evidence="2" type="ORF">EVAR_72242_1</name>
</gene>
<evidence type="ECO:0000313" key="3">
    <source>
        <dbReference type="Proteomes" id="UP000299102"/>
    </source>
</evidence>
<feature type="compositionally biased region" description="Low complexity" evidence="1">
    <location>
        <begin position="37"/>
        <end position="46"/>
    </location>
</feature>
<feature type="compositionally biased region" description="Low complexity" evidence="1">
    <location>
        <begin position="14"/>
        <end position="25"/>
    </location>
</feature>
<sequence>MLSIASAPIASTSGLTCSSLTTTNSESEETDSDLTDSTESSHSTSLSDREGVHSWHKFEFQTKRADDYWGEYETAASSPAK</sequence>
<evidence type="ECO:0000256" key="1">
    <source>
        <dbReference type="SAM" id="MobiDB-lite"/>
    </source>
</evidence>
<dbReference type="Proteomes" id="UP000299102">
    <property type="component" value="Unassembled WGS sequence"/>
</dbReference>
<comment type="caution">
    <text evidence="2">The sequence shown here is derived from an EMBL/GenBank/DDBJ whole genome shotgun (WGS) entry which is preliminary data.</text>
</comment>
<protein>
    <submittedName>
        <fullName evidence="2">Uncharacterized protein</fullName>
    </submittedName>
</protein>
<feature type="non-terminal residue" evidence="2">
    <location>
        <position position="81"/>
    </location>
</feature>